<feature type="binding site" evidence="4">
    <location>
        <position position="224"/>
    </location>
    <ligand>
        <name>Mn(2+)</name>
        <dbReference type="ChEBI" id="CHEBI:29035"/>
        <label>1</label>
    </ligand>
</feature>
<protein>
    <submittedName>
        <fullName evidence="6">Agmatinase</fullName>
        <ecNumber evidence="6">3.5.3.11</ecNumber>
    </submittedName>
</protein>
<feature type="binding site" evidence="4">
    <location>
        <position position="222"/>
    </location>
    <ligand>
        <name>Mn(2+)</name>
        <dbReference type="ChEBI" id="CHEBI:29035"/>
        <label>1</label>
    </ligand>
</feature>
<feature type="binding site" evidence="4">
    <location>
        <position position="132"/>
    </location>
    <ligand>
        <name>Mn(2+)</name>
        <dbReference type="ChEBI" id="CHEBI:29035"/>
        <label>1</label>
    </ligand>
</feature>
<dbReference type="Proteomes" id="UP000325255">
    <property type="component" value="Unassembled WGS sequence"/>
</dbReference>
<dbReference type="GO" id="GO:0046872">
    <property type="term" value="F:metal ion binding"/>
    <property type="evidence" value="ECO:0007669"/>
    <property type="project" value="UniProtKB-KW"/>
</dbReference>
<keyword evidence="7" id="KW-1185">Reference proteome</keyword>
<dbReference type="CDD" id="cd11592">
    <property type="entry name" value="Agmatinase_PAH"/>
    <property type="match status" value="1"/>
</dbReference>
<dbReference type="GO" id="GO:0033389">
    <property type="term" value="P:putrescine biosynthetic process from arginine, via agmatine"/>
    <property type="evidence" value="ECO:0007669"/>
    <property type="project" value="TreeGrafter"/>
</dbReference>
<dbReference type="PANTHER" id="PTHR11358">
    <property type="entry name" value="ARGINASE/AGMATINASE"/>
    <property type="match status" value="1"/>
</dbReference>
<evidence type="ECO:0000313" key="7">
    <source>
        <dbReference type="Proteomes" id="UP000325255"/>
    </source>
</evidence>
<keyword evidence="2 4" id="KW-0479">Metal-binding</keyword>
<dbReference type="GO" id="GO:0008783">
    <property type="term" value="F:agmatinase activity"/>
    <property type="evidence" value="ECO:0007669"/>
    <property type="project" value="UniProtKB-EC"/>
</dbReference>
<evidence type="ECO:0000256" key="3">
    <source>
        <dbReference type="ARBA" id="ARBA00022801"/>
    </source>
</evidence>
<evidence type="ECO:0000256" key="2">
    <source>
        <dbReference type="ARBA" id="ARBA00022723"/>
    </source>
</evidence>
<dbReference type="InterPro" id="IPR005925">
    <property type="entry name" value="Agmatinase-rel"/>
</dbReference>
<reference evidence="6 7" key="1">
    <citation type="submission" date="2019-09" db="EMBL/GenBank/DDBJ databases">
        <title>Genome sequence of Rhodovastum atsumiense, a diverse member of the Acetobacteraceae family of non-sulfur purple photosynthetic bacteria.</title>
        <authorList>
            <person name="Meyer T."/>
            <person name="Kyndt J."/>
        </authorList>
    </citation>
    <scope>NUCLEOTIDE SEQUENCE [LARGE SCALE GENOMIC DNA]</scope>
    <source>
        <strain evidence="6 7">DSM 21279</strain>
    </source>
</reference>
<dbReference type="Pfam" id="PF00491">
    <property type="entry name" value="Arginase"/>
    <property type="match status" value="1"/>
</dbReference>
<comment type="caution">
    <text evidence="6">The sequence shown here is derived from an EMBL/GenBank/DDBJ whole genome shotgun (WGS) entry which is preliminary data.</text>
</comment>
<dbReference type="AlphaFoldDB" id="A0A5M6IP91"/>
<dbReference type="RefSeq" id="WP_150043148.1">
    <property type="nucleotide sequence ID" value="NZ_OW485601.1"/>
</dbReference>
<name>A0A5M6IP91_9PROT</name>
<dbReference type="InterPro" id="IPR006035">
    <property type="entry name" value="Ureohydrolase"/>
</dbReference>
<dbReference type="InterPro" id="IPR020855">
    <property type="entry name" value="Ureohydrolase_Mn_BS"/>
</dbReference>
<evidence type="ECO:0000256" key="4">
    <source>
        <dbReference type="PIRSR" id="PIRSR036979-1"/>
    </source>
</evidence>
<feature type="binding site" evidence="4">
    <location>
        <position position="136"/>
    </location>
    <ligand>
        <name>Mn(2+)</name>
        <dbReference type="ChEBI" id="CHEBI:29035"/>
        <label>1</label>
    </ligand>
</feature>
<dbReference type="Gene3D" id="3.40.800.10">
    <property type="entry name" value="Ureohydrolase domain"/>
    <property type="match status" value="1"/>
</dbReference>
<sequence length="293" mass="30902">MAGPPTFAIPPTFLGTPRTGVGRFTVAGIPFDAGTTNRAGARDGPQAIRRASRMLVDGAHPVFRTDPAELDLADAGDFAVALGDIAATLATIEQQAASIPHLIALGGDHGMTLALLRALARRGGPLGLVHFDAHVDTWPDNFGQPLAHGSVFYHAIAERLVDPRRMVQIGIRSPVANEVMDWTRNQEVTVLSAQDVHEAGPAAIAAHVRAVVGEQPVYLSFDIDALDPAFAPGTGTPEIGGLASWQAQAILRRLEGLDWVGMDVMEVAPAYDSAEITALAAATMVWEYLALVA</sequence>
<keyword evidence="3 5" id="KW-0378">Hydrolase</keyword>
<comment type="similarity">
    <text evidence="1">Belongs to the arginase family. Agmatinase subfamily.</text>
</comment>
<feature type="binding site" evidence="4">
    <location>
        <position position="134"/>
    </location>
    <ligand>
        <name>Mn(2+)</name>
        <dbReference type="ChEBI" id="CHEBI:29035"/>
        <label>1</label>
    </ligand>
</feature>
<dbReference type="PANTHER" id="PTHR11358:SF26">
    <property type="entry name" value="GUANIDINO ACID HYDROLASE, MITOCHONDRIAL"/>
    <property type="match status" value="1"/>
</dbReference>
<keyword evidence="4" id="KW-0464">Manganese</keyword>
<dbReference type="PROSITE" id="PS51409">
    <property type="entry name" value="ARGINASE_2"/>
    <property type="match status" value="1"/>
</dbReference>
<accession>A0A5M6IP91</accession>
<evidence type="ECO:0000256" key="5">
    <source>
        <dbReference type="RuleBase" id="RU003684"/>
    </source>
</evidence>
<dbReference type="EC" id="3.5.3.11" evidence="6"/>
<dbReference type="InterPro" id="IPR023696">
    <property type="entry name" value="Ureohydrolase_dom_sf"/>
</dbReference>
<evidence type="ECO:0000256" key="1">
    <source>
        <dbReference type="ARBA" id="ARBA00009227"/>
    </source>
</evidence>
<dbReference type="NCBIfam" id="NF002564">
    <property type="entry name" value="PRK02190.1"/>
    <property type="match status" value="1"/>
</dbReference>
<dbReference type="NCBIfam" id="TIGR01230">
    <property type="entry name" value="agmatinase"/>
    <property type="match status" value="1"/>
</dbReference>
<gene>
    <name evidence="6" type="primary">speB</name>
    <name evidence="6" type="ORF">F1189_22610</name>
</gene>
<dbReference type="PIRSF" id="PIRSF036979">
    <property type="entry name" value="Arginase"/>
    <property type="match status" value="1"/>
</dbReference>
<dbReference type="OrthoDB" id="9788689at2"/>
<proteinExistence type="inferred from homology"/>
<evidence type="ECO:0000313" key="6">
    <source>
        <dbReference type="EMBL" id="KAA5609787.1"/>
    </source>
</evidence>
<dbReference type="EMBL" id="VWPK01000044">
    <property type="protein sequence ID" value="KAA5609787.1"/>
    <property type="molecule type" value="Genomic_DNA"/>
</dbReference>
<dbReference type="SUPFAM" id="SSF52768">
    <property type="entry name" value="Arginase/deacetylase"/>
    <property type="match status" value="1"/>
</dbReference>
<organism evidence="6 7">
    <name type="scientific">Rhodovastum atsumiense</name>
    <dbReference type="NCBI Taxonomy" id="504468"/>
    <lineage>
        <taxon>Bacteria</taxon>
        <taxon>Pseudomonadati</taxon>
        <taxon>Pseudomonadota</taxon>
        <taxon>Alphaproteobacteria</taxon>
        <taxon>Acetobacterales</taxon>
        <taxon>Acetobacteraceae</taxon>
        <taxon>Rhodovastum</taxon>
    </lineage>
</organism>
<feature type="binding site" evidence="4">
    <location>
        <position position="109"/>
    </location>
    <ligand>
        <name>Mn(2+)</name>
        <dbReference type="ChEBI" id="CHEBI:29035"/>
        <label>1</label>
    </ligand>
</feature>
<dbReference type="PRINTS" id="PR00116">
    <property type="entry name" value="ARGINASE"/>
</dbReference>
<dbReference type="PROSITE" id="PS01053">
    <property type="entry name" value="ARGINASE_1"/>
    <property type="match status" value="1"/>
</dbReference>
<comment type="cofactor">
    <cofactor evidence="4">
        <name>Mn(2+)</name>
        <dbReference type="ChEBI" id="CHEBI:29035"/>
    </cofactor>
    <text evidence="4">Binds 2 manganese ions per subunit.</text>
</comment>